<evidence type="ECO:0000256" key="3">
    <source>
        <dbReference type="ARBA" id="ARBA00008061"/>
    </source>
</evidence>
<sequence>MPESRRRRAASALKPLALAATIAAAFSFLAAPPAGADPGAPPLHSAADQNSPQHFKDVIANLWEWNWPSVAKECTDVLGPNGYAGVQVAPPQDSLARDGHPWWEVYQPVDYGLTSRMGNEEQFKAMVSACRAAGVKVYVDAVINHTTGQGDLSYGGVSYTHYSYPDYGYADFHHYPADCPEPDNGIHDWNGFQEVTHCELLGLADLRTESDSVRSTLAGYLNKLIGYGVSGFRVDAAKHIGQTDLAALEARLRNTVDGDRPYMALEVFPGSTGQLAPEAFEGQGSLLGFDTAYELKSAFTGSIAALKGFGAGLLPSGKELAFVQNHDTERNGSTLSYKDAATNVLATQFLLASGYGTPQVYSAFRFNGGDDSPPSDTNGYVTDTDCATTWACVDREPAILHMVAWHNAAAGADVANWYDDGANLIAFSRANKAWVAINNGGASAPLHVHTGMPPGTYCDVISGASVNGACTGGTVTVDSLGFASVSVPAKGSLAFTLGDRVRG</sequence>
<keyword evidence="9 12" id="KW-0119">Carbohydrate metabolism</keyword>
<dbReference type="SUPFAM" id="SSF51445">
    <property type="entry name" value="(Trans)glycosidases"/>
    <property type="match status" value="1"/>
</dbReference>
<evidence type="ECO:0000256" key="1">
    <source>
        <dbReference type="ARBA" id="ARBA00000548"/>
    </source>
</evidence>
<dbReference type="Pfam" id="PF00128">
    <property type="entry name" value="Alpha-amylase"/>
    <property type="match status" value="1"/>
</dbReference>
<keyword evidence="7 12" id="KW-0378">Hydrolase</keyword>
<evidence type="ECO:0000256" key="4">
    <source>
        <dbReference type="ARBA" id="ARBA00012595"/>
    </source>
</evidence>
<protein>
    <recommendedName>
        <fullName evidence="5 12">Alpha-amylase</fullName>
        <ecNumber evidence="4 12">3.2.1.1</ecNumber>
    </recommendedName>
</protein>
<dbReference type="PANTHER" id="PTHR43447">
    <property type="entry name" value="ALPHA-AMYLASE"/>
    <property type="match status" value="1"/>
</dbReference>
<dbReference type="SMART" id="SM00642">
    <property type="entry name" value="Aamy"/>
    <property type="match status" value="1"/>
</dbReference>
<organism evidence="16 17">
    <name type="scientific">Sinomonas terricola</name>
    <dbReference type="NCBI Taxonomy" id="3110330"/>
    <lineage>
        <taxon>Bacteria</taxon>
        <taxon>Bacillati</taxon>
        <taxon>Actinomycetota</taxon>
        <taxon>Actinomycetes</taxon>
        <taxon>Micrococcales</taxon>
        <taxon>Micrococcaceae</taxon>
        <taxon>Sinomonas</taxon>
    </lineage>
</organism>
<proteinExistence type="inferred from homology"/>
<dbReference type="InterPro" id="IPR006047">
    <property type="entry name" value="GH13_cat_dom"/>
</dbReference>
<dbReference type="InterPro" id="IPR013780">
    <property type="entry name" value="Glyco_hydro_b"/>
</dbReference>
<dbReference type="EMBL" id="JAYGGQ010000006">
    <property type="protein sequence ID" value="MEA5455073.1"/>
    <property type="molecule type" value="Genomic_DNA"/>
</dbReference>
<evidence type="ECO:0000256" key="8">
    <source>
        <dbReference type="ARBA" id="ARBA00022837"/>
    </source>
</evidence>
<reference evidence="16 17" key="1">
    <citation type="submission" date="2023-12" db="EMBL/GenBank/DDBJ databases">
        <title>Sinomonas terricola sp. nov, isolated from litchi orchard soil in Guangdong, PR China.</title>
        <authorList>
            <person name="Jiaxin W."/>
            <person name="Yang Z."/>
            <person name="Honghui Z."/>
        </authorList>
    </citation>
    <scope>NUCLEOTIDE SEQUENCE [LARGE SCALE GENOMIC DNA]</scope>
    <source>
        <strain evidence="16 17">JGH33</strain>
    </source>
</reference>
<evidence type="ECO:0000256" key="7">
    <source>
        <dbReference type="ARBA" id="ARBA00022801"/>
    </source>
</evidence>
<evidence type="ECO:0000256" key="9">
    <source>
        <dbReference type="ARBA" id="ARBA00023277"/>
    </source>
</evidence>
<dbReference type="RefSeq" id="WP_323278926.1">
    <property type="nucleotide sequence ID" value="NZ_JAYGGQ010000006.1"/>
</dbReference>
<evidence type="ECO:0000256" key="13">
    <source>
        <dbReference type="SAM" id="SignalP"/>
    </source>
</evidence>
<comment type="caution">
    <text evidence="16">The sequence shown here is derived from an EMBL/GenBank/DDBJ whole genome shotgun (WGS) entry which is preliminary data.</text>
</comment>
<comment type="similarity">
    <text evidence="3 11">Belongs to the glycosyl hydrolase 13 family.</text>
</comment>
<dbReference type="Gene3D" id="3.20.20.80">
    <property type="entry name" value="Glycosidases"/>
    <property type="match status" value="1"/>
</dbReference>
<evidence type="ECO:0000313" key="17">
    <source>
        <dbReference type="Proteomes" id="UP001304769"/>
    </source>
</evidence>
<evidence type="ECO:0000256" key="10">
    <source>
        <dbReference type="ARBA" id="ARBA00023295"/>
    </source>
</evidence>
<dbReference type="InterPro" id="IPR017853">
    <property type="entry name" value="GH"/>
</dbReference>
<comment type="cofactor">
    <cofactor evidence="2">
        <name>Ca(2+)</name>
        <dbReference type="ChEBI" id="CHEBI:29108"/>
    </cofactor>
</comment>
<dbReference type="InterPro" id="IPR006048">
    <property type="entry name" value="A-amylase/branching_C"/>
</dbReference>
<dbReference type="SMART" id="SM00632">
    <property type="entry name" value="Aamy_C"/>
    <property type="match status" value="1"/>
</dbReference>
<dbReference type="CDD" id="cd11317">
    <property type="entry name" value="AmyAc_bac_euk_AmyA"/>
    <property type="match status" value="1"/>
</dbReference>
<keyword evidence="6" id="KW-0479">Metal-binding</keyword>
<evidence type="ECO:0000256" key="5">
    <source>
        <dbReference type="ARBA" id="ARBA00017303"/>
    </source>
</evidence>
<evidence type="ECO:0000256" key="11">
    <source>
        <dbReference type="RuleBase" id="RU003615"/>
    </source>
</evidence>
<keyword evidence="13" id="KW-0732">Signal</keyword>
<gene>
    <name evidence="16" type="ORF">SPF06_10115</name>
</gene>
<evidence type="ECO:0000256" key="6">
    <source>
        <dbReference type="ARBA" id="ARBA00022723"/>
    </source>
</evidence>
<comment type="catalytic activity">
    <reaction evidence="1 12">
        <text>Endohydrolysis of (1-&gt;4)-alpha-D-glucosidic linkages in polysaccharides containing three or more (1-&gt;4)-alpha-linked D-glucose units.</text>
        <dbReference type="EC" id="3.2.1.1"/>
    </reaction>
</comment>
<evidence type="ECO:0000256" key="12">
    <source>
        <dbReference type="RuleBase" id="RU361134"/>
    </source>
</evidence>
<dbReference type="Proteomes" id="UP001304769">
    <property type="component" value="Unassembled WGS sequence"/>
</dbReference>
<evidence type="ECO:0000259" key="14">
    <source>
        <dbReference type="SMART" id="SM00632"/>
    </source>
</evidence>
<accession>A0ABU5T5X6</accession>
<dbReference type="PRINTS" id="PR00110">
    <property type="entry name" value="ALPHAAMYLASE"/>
</dbReference>
<evidence type="ECO:0000313" key="16">
    <source>
        <dbReference type="EMBL" id="MEA5455073.1"/>
    </source>
</evidence>
<dbReference type="Gene3D" id="2.60.40.1180">
    <property type="entry name" value="Golgi alpha-mannosidase II"/>
    <property type="match status" value="1"/>
</dbReference>
<evidence type="ECO:0000256" key="2">
    <source>
        <dbReference type="ARBA" id="ARBA00001913"/>
    </source>
</evidence>
<keyword evidence="17" id="KW-1185">Reference proteome</keyword>
<keyword evidence="8" id="KW-0106">Calcium</keyword>
<feature type="domain" description="Alpha-amylase C-terminal" evidence="14">
    <location>
        <begin position="415"/>
        <end position="500"/>
    </location>
</feature>
<feature type="chain" id="PRO_5045451529" description="Alpha-amylase" evidence="13">
    <location>
        <begin position="37"/>
        <end position="503"/>
    </location>
</feature>
<dbReference type="Pfam" id="PF02806">
    <property type="entry name" value="Alpha-amylase_C"/>
    <property type="match status" value="1"/>
</dbReference>
<dbReference type="EC" id="3.2.1.1" evidence="4 12"/>
<feature type="signal peptide" evidence="13">
    <location>
        <begin position="1"/>
        <end position="36"/>
    </location>
</feature>
<dbReference type="SUPFAM" id="SSF51011">
    <property type="entry name" value="Glycosyl hydrolase domain"/>
    <property type="match status" value="1"/>
</dbReference>
<feature type="domain" description="Glycosyl hydrolase family 13 catalytic" evidence="15">
    <location>
        <begin position="57"/>
        <end position="406"/>
    </location>
</feature>
<dbReference type="InterPro" id="IPR006046">
    <property type="entry name" value="Alpha_amylase"/>
</dbReference>
<keyword evidence="10 12" id="KW-0326">Glycosidase</keyword>
<evidence type="ECO:0000259" key="15">
    <source>
        <dbReference type="SMART" id="SM00642"/>
    </source>
</evidence>
<dbReference type="InterPro" id="IPR031319">
    <property type="entry name" value="A-amylase_C"/>
</dbReference>
<name>A0ABU5T5X6_9MICC</name>